<name>A0A1W2EP52_9BACT</name>
<evidence type="ECO:0000313" key="4">
    <source>
        <dbReference type="EMBL" id="SMD11503.1"/>
    </source>
</evidence>
<feature type="domain" description="Thioredoxin-like fold" evidence="3">
    <location>
        <begin position="1"/>
        <end position="75"/>
    </location>
</feature>
<dbReference type="EMBL" id="FWXY01000037">
    <property type="protein sequence ID" value="SMD11503.1"/>
    <property type="molecule type" value="Genomic_DNA"/>
</dbReference>
<keyword evidence="2" id="KW-0676">Redox-active center</keyword>
<keyword evidence="2" id="KW-1015">Disulfide bond</keyword>
<evidence type="ECO:0000313" key="5">
    <source>
        <dbReference type="Proteomes" id="UP000192418"/>
    </source>
</evidence>
<proteinExistence type="predicted"/>
<protein>
    <submittedName>
        <fullName evidence="4">Small redox-active disulfide protein 2</fullName>
    </submittedName>
</protein>
<reference evidence="4 5" key="1">
    <citation type="submission" date="2017-04" db="EMBL/GenBank/DDBJ databases">
        <authorList>
            <person name="Afonso C.L."/>
            <person name="Miller P.J."/>
            <person name="Scott M.A."/>
            <person name="Spackman E."/>
            <person name="Goraichik I."/>
            <person name="Dimitrov K.M."/>
            <person name="Suarez D.L."/>
            <person name="Swayne D.E."/>
        </authorList>
    </citation>
    <scope>NUCLEOTIDE SEQUENCE [LARGE SCALE GENOMIC DNA]</scope>
    <source>
        <strain evidence="4 5">DSM 3385</strain>
    </source>
</reference>
<dbReference type="Proteomes" id="UP000192418">
    <property type="component" value="Unassembled WGS sequence"/>
</dbReference>
<keyword evidence="5" id="KW-1185">Reference proteome</keyword>
<dbReference type="Pfam" id="PF13192">
    <property type="entry name" value="Thioredoxin_3"/>
    <property type="match status" value="1"/>
</dbReference>
<evidence type="ECO:0000256" key="2">
    <source>
        <dbReference type="PIRSR" id="PIRSR037031-51"/>
    </source>
</evidence>
<evidence type="ECO:0000259" key="3">
    <source>
        <dbReference type="Pfam" id="PF13192"/>
    </source>
</evidence>
<dbReference type="PANTHER" id="PTHR36450:SF1">
    <property type="entry name" value="THIOREDOXIN"/>
    <property type="match status" value="1"/>
</dbReference>
<dbReference type="InterPro" id="IPR036249">
    <property type="entry name" value="Thioredoxin-like_sf"/>
</dbReference>
<sequence length="76" mass="8007">MEIKVLGPGCAKCKKAEKIVREVVDKAGSDATVEKVTDMMEIAGFGVIATPSVVVDGEVKCAGKIPSKDEILSWLS</sequence>
<organism evidence="4 5">
    <name type="scientific">Desulfocicer vacuolatum DSM 3385</name>
    <dbReference type="NCBI Taxonomy" id="1121400"/>
    <lineage>
        <taxon>Bacteria</taxon>
        <taxon>Pseudomonadati</taxon>
        <taxon>Thermodesulfobacteriota</taxon>
        <taxon>Desulfobacteria</taxon>
        <taxon>Desulfobacterales</taxon>
        <taxon>Desulfobacteraceae</taxon>
        <taxon>Desulfocicer</taxon>
    </lineage>
</organism>
<dbReference type="InterPro" id="IPR005243">
    <property type="entry name" value="THIRX-like_proc"/>
</dbReference>
<dbReference type="AlphaFoldDB" id="A0A1W2EP52"/>
<accession>A0A1W2EP52</accession>
<dbReference type="RefSeq" id="WP_084071701.1">
    <property type="nucleotide sequence ID" value="NZ_FWXY01000037.1"/>
</dbReference>
<dbReference type="PIRSF" id="PIRSF037031">
    <property type="entry name" value="Redox_disulphide_2"/>
    <property type="match status" value="1"/>
</dbReference>
<dbReference type="SUPFAM" id="SSF52833">
    <property type="entry name" value="Thioredoxin-like"/>
    <property type="match status" value="1"/>
</dbReference>
<feature type="disulfide bond" description="Redox-active" evidence="2">
    <location>
        <begin position="10"/>
        <end position="13"/>
    </location>
</feature>
<dbReference type="InterPro" id="IPR012336">
    <property type="entry name" value="Thioredoxin-like_fold"/>
</dbReference>
<dbReference type="STRING" id="1121400.SAMN02746065_13720"/>
<feature type="active site" description="Nucleophile" evidence="1">
    <location>
        <position position="10"/>
    </location>
</feature>
<dbReference type="Gene3D" id="3.40.30.10">
    <property type="entry name" value="Glutaredoxin"/>
    <property type="match status" value="1"/>
</dbReference>
<dbReference type="NCBIfam" id="TIGR00412">
    <property type="entry name" value="redox_disulf_2"/>
    <property type="match status" value="1"/>
</dbReference>
<dbReference type="OrthoDB" id="9800630at2"/>
<evidence type="ECO:0000256" key="1">
    <source>
        <dbReference type="PIRSR" id="PIRSR037031-50"/>
    </source>
</evidence>
<gene>
    <name evidence="4" type="ORF">SAMN02746065_13720</name>
</gene>
<feature type="active site" description="Nucleophile" evidence="1">
    <location>
        <position position="13"/>
    </location>
</feature>
<dbReference type="PANTHER" id="PTHR36450">
    <property type="entry name" value="THIOREDOXIN"/>
    <property type="match status" value="1"/>
</dbReference>